<dbReference type="Proteomes" id="UP001066276">
    <property type="component" value="Chromosome 10"/>
</dbReference>
<comment type="caution">
    <text evidence="1">The sequence shown here is derived from an EMBL/GenBank/DDBJ whole genome shotgun (WGS) entry which is preliminary data.</text>
</comment>
<dbReference type="AlphaFoldDB" id="A0AAV7M6I2"/>
<dbReference type="EMBL" id="JANPWB010000014">
    <property type="protein sequence ID" value="KAJ1098164.1"/>
    <property type="molecule type" value="Genomic_DNA"/>
</dbReference>
<accession>A0AAV7M6I2</accession>
<proteinExistence type="predicted"/>
<sequence length="78" mass="9073">MKVVVRGSYISSKVGVWTQLHSEIKQQETVMNDLCCELEETPEGREHMLDEKKKLFDLIVASGQFDYRAYVDRAHAER</sequence>
<protein>
    <submittedName>
        <fullName evidence="1">Uncharacterized protein</fullName>
    </submittedName>
</protein>
<evidence type="ECO:0000313" key="1">
    <source>
        <dbReference type="EMBL" id="KAJ1098164.1"/>
    </source>
</evidence>
<reference evidence="1" key="1">
    <citation type="journal article" date="2022" name="bioRxiv">
        <title>Sequencing and chromosome-scale assembly of the giantPleurodeles waltlgenome.</title>
        <authorList>
            <person name="Brown T."/>
            <person name="Elewa A."/>
            <person name="Iarovenko S."/>
            <person name="Subramanian E."/>
            <person name="Araus A.J."/>
            <person name="Petzold A."/>
            <person name="Susuki M."/>
            <person name="Suzuki K.-i.T."/>
            <person name="Hayashi T."/>
            <person name="Toyoda A."/>
            <person name="Oliveira C."/>
            <person name="Osipova E."/>
            <person name="Leigh N.D."/>
            <person name="Simon A."/>
            <person name="Yun M.H."/>
        </authorList>
    </citation>
    <scope>NUCLEOTIDE SEQUENCE</scope>
    <source>
        <strain evidence="1">20211129_DDA</strain>
        <tissue evidence="1">Liver</tissue>
    </source>
</reference>
<organism evidence="1 2">
    <name type="scientific">Pleurodeles waltl</name>
    <name type="common">Iberian ribbed newt</name>
    <dbReference type="NCBI Taxonomy" id="8319"/>
    <lineage>
        <taxon>Eukaryota</taxon>
        <taxon>Metazoa</taxon>
        <taxon>Chordata</taxon>
        <taxon>Craniata</taxon>
        <taxon>Vertebrata</taxon>
        <taxon>Euteleostomi</taxon>
        <taxon>Amphibia</taxon>
        <taxon>Batrachia</taxon>
        <taxon>Caudata</taxon>
        <taxon>Salamandroidea</taxon>
        <taxon>Salamandridae</taxon>
        <taxon>Pleurodelinae</taxon>
        <taxon>Pleurodeles</taxon>
    </lineage>
</organism>
<name>A0AAV7M6I2_PLEWA</name>
<keyword evidence="2" id="KW-1185">Reference proteome</keyword>
<evidence type="ECO:0000313" key="2">
    <source>
        <dbReference type="Proteomes" id="UP001066276"/>
    </source>
</evidence>
<gene>
    <name evidence="1" type="ORF">NDU88_003280</name>
</gene>